<reference evidence="1 3" key="2">
    <citation type="journal article" date="2014" name="BMC Genomics">
        <title>An improved genome release (version Mt4.0) for the model legume Medicago truncatula.</title>
        <authorList>
            <person name="Tang H."/>
            <person name="Krishnakumar V."/>
            <person name="Bidwell S."/>
            <person name="Rosen B."/>
            <person name="Chan A."/>
            <person name="Zhou S."/>
            <person name="Gentzbittel L."/>
            <person name="Childs K.L."/>
            <person name="Yandell M."/>
            <person name="Gundlach H."/>
            <person name="Mayer K.F."/>
            <person name="Schwartz D.C."/>
            <person name="Town C.D."/>
        </authorList>
    </citation>
    <scope>GENOME REANNOTATION</scope>
    <source>
        <strain evidence="2 3">cv. Jemalong A17</strain>
    </source>
</reference>
<dbReference type="PaxDb" id="3880-AET00513"/>
<gene>
    <name evidence="1" type="ordered locus">MTR_5g092890</name>
</gene>
<evidence type="ECO:0000313" key="1">
    <source>
        <dbReference type="EMBL" id="AET00513.1"/>
    </source>
</evidence>
<protein>
    <submittedName>
        <fullName evidence="1 2">Uncharacterized protein</fullName>
    </submittedName>
</protein>
<dbReference type="EnsemblPlants" id="AET00513">
    <property type="protein sequence ID" value="AET00513"/>
    <property type="gene ID" value="MTR_5g092890"/>
</dbReference>
<dbReference type="Proteomes" id="UP000002051">
    <property type="component" value="Chromosome 5"/>
</dbReference>
<evidence type="ECO:0000313" key="2">
    <source>
        <dbReference type="EnsemblPlants" id="AET00513"/>
    </source>
</evidence>
<accession>G7K3I1</accession>
<dbReference type="STRING" id="3880.G7K3I1"/>
<sequence>MGNNIVNGARHMSPVCINRLDQLNYSIMYTNPLLNILDPRIGKNKNSNTLLNYNSLIRLMSMILPGTGTGGVGNKLFGKFTDSVLTLTQMLRNHRVISKFIEFYGRLIIMGQTMACLISLRFCEKNH</sequence>
<reference evidence="1 3" key="1">
    <citation type="journal article" date="2011" name="Nature">
        <title>The Medicago genome provides insight into the evolution of rhizobial symbioses.</title>
        <authorList>
            <person name="Young N.D."/>
            <person name="Debelle F."/>
            <person name="Oldroyd G.E."/>
            <person name="Geurts R."/>
            <person name="Cannon S.B."/>
            <person name="Udvardi M.K."/>
            <person name="Benedito V.A."/>
            <person name="Mayer K.F."/>
            <person name="Gouzy J."/>
            <person name="Schoof H."/>
            <person name="Van de Peer Y."/>
            <person name="Proost S."/>
            <person name="Cook D.R."/>
            <person name="Meyers B.C."/>
            <person name="Spannagl M."/>
            <person name="Cheung F."/>
            <person name="De Mita S."/>
            <person name="Krishnakumar V."/>
            <person name="Gundlach H."/>
            <person name="Zhou S."/>
            <person name="Mudge J."/>
            <person name="Bharti A.K."/>
            <person name="Murray J.D."/>
            <person name="Naoumkina M.A."/>
            <person name="Rosen B."/>
            <person name="Silverstein K.A."/>
            <person name="Tang H."/>
            <person name="Rombauts S."/>
            <person name="Zhao P.X."/>
            <person name="Zhou P."/>
            <person name="Barbe V."/>
            <person name="Bardou P."/>
            <person name="Bechner M."/>
            <person name="Bellec A."/>
            <person name="Berger A."/>
            <person name="Berges H."/>
            <person name="Bidwell S."/>
            <person name="Bisseling T."/>
            <person name="Choisne N."/>
            <person name="Couloux A."/>
            <person name="Denny R."/>
            <person name="Deshpande S."/>
            <person name="Dai X."/>
            <person name="Doyle J.J."/>
            <person name="Dudez A.M."/>
            <person name="Farmer A.D."/>
            <person name="Fouteau S."/>
            <person name="Franken C."/>
            <person name="Gibelin C."/>
            <person name="Gish J."/>
            <person name="Goldstein S."/>
            <person name="Gonzalez A.J."/>
            <person name="Green P.J."/>
            <person name="Hallab A."/>
            <person name="Hartog M."/>
            <person name="Hua A."/>
            <person name="Humphray S.J."/>
            <person name="Jeong D.H."/>
            <person name="Jing Y."/>
            <person name="Jocker A."/>
            <person name="Kenton S.M."/>
            <person name="Kim D.J."/>
            <person name="Klee K."/>
            <person name="Lai H."/>
            <person name="Lang C."/>
            <person name="Lin S."/>
            <person name="Macmil S.L."/>
            <person name="Magdelenat G."/>
            <person name="Matthews L."/>
            <person name="McCorrison J."/>
            <person name="Monaghan E.L."/>
            <person name="Mun J.H."/>
            <person name="Najar F.Z."/>
            <person name="Nicholson C."/>
            <person name="Noirot C."/>
            <person name="O'Bleness M."/>
            <person name="Paule C.R."/>
            <person name="Poulain J."/>
            <person name="Prion F."/>
            <person name="Qin B."/>
            <person name="Qu C."/>
            <person name="Retzel E.F."/>
            <person name="Riddle C."/>
            <person name="Sallet E."/>
            <person name="Samain S."/>
            <person name="Samson N."/>
            <person name="Sanders I."/>
            <person name="Saurat O."/>
            <person name="Scarpelli C."/>
            <person name="Schiex T."/>
            <person name="Segurens B."/>
            <person name="Severin A.J."/>
            <person name="Sherrier D.J."/>
            <person name="Shi R."/>
            <person name="Sims S."/>
            <person name="Singer S.R."/>
            <person name="Sinharoy S."/>
            <person name="Sterck L."/>
            <person name="Viollet A."/>
            <person name="Wang B.B."/>
            <person name="Wang K."/>
            <person name="Wang M."/>
            <person name="Wang X."/>
            <person name="Warfsmann J."/>
            <person name="Weissenbach J."/>
            <person name="White D.D."/>
            <person name="White J.D."/>
            <person name="Wiley G.B."/>
            <person name="Wincker P."/>
            <person name="Xing Y."/>
            <person name="Yang L."/>
            <person name="Yao Z."/>
            <person name="Ying F."/>
            <person name="Zhai J."/>
            <person name="Zhou L."/>
            <person name="Zuber A."/>
            <person name="Denarie J."/>
            <person name="Dixon R.A."/>
            <person name="May G.D."/>
            <person name="Schwartz D.C."/>
            <person name="Rogers J."/>
            <person name="Quetier F."/>
            <person name="Town C.D."/>
            <person name="Roe B.A."/>
        </authorList>
    </citation>
    <scope>NUCLEOTIDE SEQUENCE [LARGE SCALE GENOMIC DNA]</scope>
    <source>
        <strain evidence="1">A17</strain>
        <strain evidence="2 3">cv. Jemalong A17</strain>
    </source>
</reference>
<keyword evidence="3" id="KW-1185">Reference proteome</keyword>
<proteinExistence type="predicted"/>
<dbReference type="EMBL" id="CM001221">
    <property type="protein sequence ID" value="AET00513.1"/>
    <property type="molecule type" value="Genomic_DNA"/>
</dbReference>
<dbReference type="HOGENOM" id="CLU_1973819_0_0_1"/>
<name>G7K3I1_MEDTR</name>
<dbReference type="AlphaFoldDB" id="G7K3I1"/>
<organism evidence="1 3">
    <name type="scientific">Medicago truncatula</name>
    <name type="common">Barrel medic</name>
    <name type="synonym">Medicago tribuloides</name>
    <dbReference type="NCBI Taxonomy" id="3880"/>
    <lineage>
        <taxon>Eukaryota</taxon>
        <taxon>Viridiplantae</taxon>
        <taxon>Streptophyta</taxon>
        <taxon>Embryophyta</taxon>
        <taxon>Tracheophyta</taxon>
        <taxon>Spermatophyta</taxon>
        <taxon>Magnoliopsida</taxon>
        <taxon>eudicotyledons</taxon>
        <taxon>Gunneridae</taxon>
        <taxon>Pentapetalae</taxon>
        <taxon>rosids</taxon>
        <taxon>fabids</taxon>
        <taxon>Fabales</taxon>
        <taxon>Fabaceae</taxon>
        <taxon>Papilionoideae</taxon>
        <taxon>50 kb inversion clade</taxon>
        <taxon>NPAAA clade</taxon>
        <taxon>Hologalegina</taxon>
        <taxon>IRL clade</taxon>
        <taxon>Trifolieae</taxon>
        <taxon>Medicago</taxon>
    </lineage>
</organism>
<evidence type="ECO:0000313" key="3">
    <source>
        <dbReference type="Proteomes" id="UP000002051"/>
    </source>
</evidence>
<reference evidence="2" key="3">
    <citation type="submission" date="2015-04" db="UniProtKB">
        <authorList>
            <consortium name="EnsemblPlants"/>
        </authorList>
    </citation>
    <scope>IDENTIFICATION</scope>
    <source>
        <strain evidence="2">cv. Jemalong A17</strain>
    </source>
</reference>